<accession>A0A381VQD3</accession>
<dbReference type="Pfam" id="PF00294">
    <property type="entry name" value="PfkB"/>
    <property type="match status" value="1"/>
</dbReference>
<dbReference type="NCBIfam" id="TIGR00125">
    <property type="entry name" value="cyt_tran_rel"/>
    <property type="match status" value="1"/>
</dbReference>
<organism evidence="5">
    <name type="scientific">marine metagenome</name>
    <dbReference type="NCBI Taxonomy" id="408172"/>
    <lineage>
        <taxon>unclassified sequences</taxon>
        <taxon>metagenomes</taxon>
        <taxon>ecological metagenomes</taxon>
    </lineage>
</organism>
<reference evidence="5" key="1">
    <citation type="submission" date="2018-05" db="EMBL/GenBank/DDBJ databases">
        <authorList>
            <person name="Lanie J.A."/>
            <person name="Ng W.-L."/>
            <person name="Kazmierczak K.M."/>
            <person name="Andrzejewski T.M."/>
            <person name="Davidsen T.M."/>
            <person name="Wayne K.J."/>
            <person name="Tettelin H."/>
            <person name="Glass J.I."/>
            <person name="Rusch D."/>
            <person name="Podicherti R."/>
            <person name="Tsui H.-C.T."/>
            <person name="Winkler M.E."/>
        </authorList>
    </citation>
    <scope>NUCLEOTIDE SEQUENCE</scope>
</reference>
<dbReference type="AlphaFoldDB" id="A0A381VQD3"/>
<feature type="non-terminal residue" evidence="5">
    <location>
        <position position="397"/>
    </location>
</feature>
<evidence type="ECO:0000256" key="2">
    <source>
        <dbReference type="ARBA" id="ARBA00023277"/>
    </source>
</evidence>
<dbReference type="InterPro" id="IPR014729">
    <property type="entry name" value="Rossmann-like_a/b/a_fold"/>
</dbReference>
<evidence type="ECO:0000313" key="5">
    <source>
        <dbReference type="EMBL" id="SVA42520.1"/>
    </source>
</evidence>
<dbReference type="Gene3D" id="3.40.1190.20">
    <property type="match status" value="1"/>
</dbReference>
<sequence length="397" mass="44923">MKQKIQNIENLEILFSKLKSEGKKIVHCHGVFDLLHVGHIKHFKEAKTFGDILVVSITPDEFVHKGPGRPAFSTSLRLESLSELESVDYVVANNWPTAEEIIKIIQPNVYCKGPDYKNHSDDITGKISDEENAVKSIGGKIIYTNDITFSSSSLLNKFGNIYSKEQELFIRNIGDKNSFEMIQKKVEDISKLKVLVIGETIIDQYVFCEALGKSGKEPVLVLRDLETQEYLGGSLAIARHLSSFCENVSVLSFLGKDNEYKSFIENNIEENIILNFLNKSNSPTIVKRRFVDSVDRKKVLGVYSINDDMLNESEEAKFIESFDKLSKEHDLVIVSDYGHGVITPKIADHISNSDKFVSLNAQVNAANIGTHNIRKYHNVNCLIINESELQHEMRQRE</sequence>
<evidence type="ECO:0008006" key="6">
    <source>
        <dbReference type="Google" id="ProtNLM"/>
    </source>
</evidence>
<evidence type="ECO:0000259" key="4">
    <source>
        <dbReference type="Pfam" id="PF01467"/>
    </source>
</evidence>
<evidence type="ECO:0000259" key="3">
    <source>
        <dbReference type="Pfam" id="PF00294"/>
    </source>
</evidence>
<keyword evidence="1" id="KW-0511">Multifunctional enzyme</keyword>
<keyword evidence="2" id="KW-0119">Carbohydrate metabolism</keyword>
<name>A0A381VQD3_9ZZZZ</name>
<protein>
    <recommendedName>
        <fullName evidence="6">Cytidyltransferase-like domain-containing protein</fullName>
    </recommendedName>
</protein>
<gene>
    <name evidence="5" type="ORF">METZ01_LOCUS95374</name>
</gene>
<dbReference type="GO" id="GO:0033785">
    <property type="term" value="F:heptose 7-phosphate kinase activity"/>
    <property type="evidence" value="ECO:0007669"/>
    <property type="project" value="TreeGrafter"/>
</dbReference>
<dbReference type="InterPro" id="IPR004821">
    <property type="entry name" value="Cyt_trans-like"/>
</dbReference>
<proteinExistence type="predicted"/>
<dbReference type="InterPro" id="IPR011611">
    <property type="entry name" value="PfkB_dom"/>
</dbReference>
<feature type="domain" description="Carbohydrate kinase PfkB" evidence="3">
    <location>
        <begin position="193"/>
        <end position="391"/>
    </location>
</feature>
<dbReference type="SUPFAM" id="SSF52374">
    <property type="entry name" value="Nucleotidylyl transferase"/>
    <property type="match status" value="1"/>
</dbReference>
<feature type="domain" description="Cytidyltransferase-like" evidence="4">
    <location>
        <begin position="29"/>
        <end position="153"/>
    </location>
</feature>
<dbReference type="Pfam" id="PF01467">
    <property type="entry name" value="CTP_transf_like"/>
    <property type="match status" value="1"/>
</dbReference>
<evidence type="ECO:0000256" key="1">
    <source>
        <dbReference type="ARBA" id="ARBA00023268"/>
    </source>
</evidence>
<dbReference type="GO" id="GO:0005829">
    <property type="term" value="C:cytosol"/>
    <property type="evidence" value="ECO:0007669"/>
    <property type="project" value="TreeGrafter"/>
</dbReference>
<dbReference type="PANTHER" id="PTHR46969:SF1">
    <property type="entry name" value="BIFUNCTIONAL PROTEIN HLDE"/>
    <property type="match status" value="1"/>
</dbReference>
<dbReference type="SUPFAM" id="SSF53613">
    <property type="entry name" value="Ribokinase-like"/>
    <property type="match status" value="1"/>
</dbReference>
<dbReference type="EMBL" id="UINC01009483">
    <property type="protein sequence ID" value="SVA42520.1"/>
    <property type="molecule type" value="Genomic_DNA"/>
</dbReference>
<dbReference type="GO" id="GO:0033786">
    <property type="term" value="F:heptose-1-phosphate adenylyltransferase activity"/>
    <property type="evidence" value="ECO:0007669"/>
    <property type="project" value="TreeGrafter"/>
</dbReference>
<dbReference type="InterPro" id="IPR029056">
    <property type="entry name" value="Ribokinase-like"/>
</dbReference>
<dbReference type="PANTHER" id="PTHR46969">
    <property type="entry name" value="BIFUNCTIONAL PROTEIN HLDE"/>
    <property type="match status" value="1"/>
</dbReference>
<dbReference type="Gene3D" id="3.40.50.620">
    <property type="entry name" value="HUPs"/>
    <property type="match status" value="1"/>
</dbReference>